<dbReference type="EMBL" id="JBFXLQ010000002">
    <property type="protein sequence ID" value="KAL2871965.1"/>
    <property type="molecule type" value="Genomic_DNA"/>
</dbReference>
<feature type="transmembrane region" description="Helical" evidence="5">
    <location>
        <begin position="115"/>
        <end position="135"/>
    </location>
</feature>
<evidence type="ECO:0000256" key="2">
    <source>
        <dbReference type="ARBA" id="ARBA00022692"/>
    </source>
</evidence>
<comment type="subcellular location">
    <subcellularLocation>
        <location evidence="1">Membrane</location>
        <topology evidence="1">Multi-pass membrane protein</topology>
    </subcellularLocation>
</comment>
<evidence type="ECO:0000313" key="6">
    <source>
        <dbReference type="EMBL" id="KAL2871965.1"/>
    </source>
</evidence>
<feature type="transmembrane region" description="Helical" evidence="5">
    <location>
        <begin position="20"/>
        <end position="47"/>
    </location>
</feature>
<dbReference type="InterPro" id="IPR036259">
    <property type="entry name" value="MFS_trans_sf"/>
</dbReference>
<evidence type="ECO:0000256" key="3">
    <source>
        <dbReference type="ARBA" id="ARBA00022989"/>
    </source>
</evidence>
<keyword evidence="4 5" id="KW-0472">Membrane</keyword>
<dbReference type="Gene3D" id="1.20.1250.20">
    <property type="entry name" value="MFS general substrate transporter like domains"/>
    <property type="match status" value="1"/>
</dbReference>
<keyword evidence="7" id="KW-1185">Reference proteome</keyword>
<protein>
    <submittedName>
        <fullName evidence="6">Uncharacterized protein</fullName>
    </submittedName>
</protein>
<dbReference type="GeneID" id="98147031"/>
<reference evidence="6 7" key="1">
    <citation type="submission" date="2024-07" db="EMBL/GenBank/DDBJ databases">
        <title>Section-level genome sequencing and comparative genomics of Aspergillus sections Usti and Cavernicolus.</title>
        <authorList>
            <consortium name="Lawrence Berkeley National Laboratory"/>
            <person name="Nybo J.L."/>
            <person name="Vesth T.C."/>
            <person name="Theobald S."/>
            <person name="Frisvad J.C."/>
            <person name="Larsen T.O."/>
            <person name="Kjaerboelling I."/>
            <person name="Rothschild-Mancinelli K."/>
            <person name="Lyhne E.K."/>
            <person name="Kogle M.E."/>
            <person name="Barry K."/>
            <person name="Clum A."/>
            <person name="Na H."/>
            <person name="Ledsgaard L."/>
            <person name="Lin J."/>
            <person name="Lipzen A."/>
            <person name="Kuo A."/>
            <person name="Riley R."/>
            <person name="Mondo S."/>
            <person name="Labutti K."/>
            <person name="Haridas S."/>
            <person name="Pangalinan J."/>
            <person name="Salamov A.A."/>
            <person name="Simmons B.A."/>
            <person name="Magnuson J.K."/>
            <person name="Chen J."/>
            <person name="Drula E."/>
            <person name="Henrissat B."/>
            <person name="Wiebenga A."/>
            <person name="Lubbers R.J."/>
            <person name="Gomes A.C."/>
            <person name="Macurrencykelacurrency M.R."/>
            <person name="Stajich J."/>
            <person name="Grigoriev I.V."/>
            <person name="Mortensen U.H."/>
            <person name="De Vries R.P."/>
            <person name="Baker S.E."/>
            <person name="Andersen M.R."/>
        </authorList>
    </citation>
    <scope>NUCLEOTIDE SEQUENCE [LARGE SCALE GENOMIC DNA]</scope>
    <source>
        <strain evidence="6 7">CBS 449.75</strain>
    </source>
</reference>
<evidence type="ECO:0000313" key="7">
    <source>
        <dbReference type="Proteomes" id="UP001610432"/>
    </source>
</evidence>
<gene>
    <name evidence="6" type="ORF">BJX67DRAFT_376815</name>
</gene>
<evidence type="ECO:0000256" key="5">
    <source>
        <dbReference type="SAM" id="Phobius"/>
    </source>
</evidence>
<dbReference type="PANTHER" id="PTHR42718:SF23">
    <property type="entry name" value="MAJOR FACILITATOR SUPERFAMILY (MFS) PROFILE DOMAIN-CONTAINING PROTEIN"/>
    <property type="match status" value="1"/>
</dbReference>
<dbReference type="SUPFAM" id="SSF103473">
    <property type="entry name" value="MFS general substrate transporter"/>
    <property type="match status" value="1"/>
</dbReference>
<proteinExistence type="predicted"/>
<dbReference type="PANTHER" id="PTHR42718">
    <property type="entry name" value="MAJOR FACILITATOR SUPERFAMILY MULTIDRUG TRANSPORTER MFSC"/>
    <property type="match status" value="1"/>
</dbReference>
<feature type="transmembrane region" description="Helical" evidence="5">
    <location>
        <begin position="89"/>
        <end position="108"/>
    </location>
</feature>
<dbReference type="Proteomes" id="UP001610432">
    <property type="component" value="Unassembled WGS sequence"/>
</dbReference>
<comment type="caution">
    <text evidence="6">The sequence shown here is derived from an EMBL/GenBank/DDBJ whole genome shotgun (WGS) entry which is preliminary data.</text>
</comment>
<feature type="transmembrane region" description="Helical" evidence="5">
    <location>
        <begin position="193"/>
        <end position="211"/>
    </location>
</feature>
<organism evidence="6 7">
    <name type="scientific">Aspergillus lucknowensis</name>
    <dbReference type="NCBI Taxonomy" id="176173"/>
    <lineage>
        <taxon>Eukaryota</taxon>
        <taxon>Fungi</taxon>
        <taxon>Dikarya</taxon>
        <taxon>Ascomycota</taxon>
        <taxon>Pezizomycotina</taxon>
        <taxon>Eurotiomycetes</taxon>
        <taxon>Eurotiomycetidae</taxon>
        <taxon>Eurotiales</taxon>
        <taxon>Aspergillaceae</taxon>
        <taxon>Aspergillus</taxon>
        <taxon>Aspergillus subgen. Nidulantes</taxon>
    </lineage>
</organism>
<evidence type="ECO:0000256" key="1">
    <source>
        <dbReference type="ARBA" id="ARBA00004141"/>
    </source>
</evidence>
<keyword evidence="2 5" id="KW-0812">Transmembrane</keyword>
<keyword evidence="3 5" id="KW-1133">Transmembrane helix</keyword>
<sequence>MTTVMTDKIGKDLDMDGWVVWITSACLLTSGGFVLPFGTLAAFAASWAPDGPSLIVFTTLIGLFSAAAVTPAVGQPGAVYNGLCKRRNRAFACFSAGTFIAGVVLEVARRVRWRACFWVFSVLCAEFGALVAFTVPSDERVFPSLPTTTRVSGWEVLKRFDLFGAELATVGVSASSAGLTLAGVASKEWGTPYVVALLVVGVVLLGIFIFWQSVYKFP</sequence>
<accession>A0ABR4M5S6</accession>
<name>A0ABR4M5S6_9EURO</name>
<feature type="transmembrane region" description="Helical" evidence="5">
    <location>
        <begin position="54"/>
        <end position="74"/>
    </location>
</feature>
<evidence type="ECO:0000256" key="4">
    <source>
        <dbReference type="ARBA" id="ARBA00023136"/>
    </source>
</evidence>
<dbReference type="RefSeq" id="XP_070890944.1">
    <property type="nucleotide sequence ID" value="XM_071031959.1"/>
</dbReference>